<reference evidence="2 3" key="1">
    <citation type="submission" date="2015-01" db="EMBL/GenBank/DDBJ databases">
        <title>Evolution of Trichinella species and genotypes.</title>
        <authorList>
            <person name="Korhonen P.K."/>
            <person name="Edoardo P."/>
            <person name="Giuseppe L.R."/>
            <person name="Gasser R.B."/>
        </authorList>
    </citation>
    <scope>NUCLEOTIDE SEQUENCE [LARGE SCALE GENOMIC DNA]</scope>
    <source>
        <strain evidence="2">ISS417</strain>
    </source>
</reference>
<evidence type="ECO:0000256" key="1">
    <source>
        <dbReference type="SAM" id="MobiDB-lite"/>
    </source>
</evidence>
<dbReference type="Proteomes" id="UP000055048">
    <property type="component" value="Unassembled WGS sequence"/>
</dbReference>
<dbReference type="EMBL" id="JYDJ01000050">
    <property type="protein sequence ID" value="KRX46905.1"/>
    <property type="molecule type" value="Genomic_DNA"/>
</dbReference>
<dbReference type="OrthoDB" id="10462201at2759"/>
<comment type="caution">
    <text evidence="2">The sequence shown here is derived from an EMBL/GenBank/DDBJ whole genome shotgun (WGS) entry which is preliminary data.</text>
</comment>
<evidence type="ECO:0000313" key="3">
    <source>
        <dbReference type="Proteomes" id="UP000055048"/>
    </source>
</evidence>
<proteinExistence type="predicted"/>
<feature type="region of interest" description="Disordered" evidence="1">
    <location>
        <begin position="82"/>
        <end position="104"/>
    </location>
</feature>
<dbReference type="AlphaFoldDB" id="A0A0V0U6Q0"/>
<keyword evidence="3" id="KW-1185">Reference proteome</keyword>
<sequence length="222" mass="23647">MGFLFTIPNCSRHRELFAHAVLVYRTQRPSAKFRRFLVMSFQPHCLQFCVRTFGESVAFQNVIQFAKVAHVKSDQSAGASKKFGCATGNDHKKRARRSTSPLSSKVSQTLATCSLLKLSIGTGGTGGKKAAAGAGKAANAPDAVLNGTHMAGASGLCPNKPSRLNNRISGGGGSSSSNSKVVVVGKIFTIRKYQPAWPVQVNIVPVAETRGGARWRLSVKIC</sequence>
<gene>
    <name evidence="2" type="ORF">T05_1323</name>
</gene>
<accession>A0A0V0U6Q0</accession>
<name>A0A0V0U6Q0_9BILA</name>
<organism evidence="2 3">
    <name type="scientific">Trichinella murrelli</name>
    <dbReference type="NCBI Taxonomy" id="144512"/>
    <lineage>
        <taxon>Eukaryota</taxon>
        <taxon>Metazoa</taxon>
        <taxon>Ecdysozoa</taxon>
        <taxon>Nematoda</taxon>
        <taxon>Enoplea</taxon>
        <taxon>Dorylaimia</taxon>
        <taxon>Trichinellida</taxon>
        <taxon>Trichinellidae</taxon>
        <taxon>Trichinella</taxon>
    </lineage>
</organism>
<protein>
    <submittedName>
        <fullName evidence="2">Uncharacterized protein</fullName>
    </submittedName>
</protein>
<evidence type="ECO:0000313" key="2">
    <source>
        <dbReference type="EMBL" id="KRX46905.1"/>
    </source>
</evidence>